<dbReference type="Gene3D" id="3.40.50.880">
    <property type="match status" value="1"/>
</dbReference>
<protein>
    <recommendedName>
        <fullName evidence="2">Putative glutamine amidotransferase domain-containing protein</fullName>
    </recommendedName>
</protein>
<feature type="domain" description="Putative glutamine amidotransferase" evidence="2">
    <location>
        <begin position="400"/>
        <end position="563"/>
    </location>
</feature>
<dbReference type="RefSeq" id="WP_145286755.1">
    <property type="nucleotide sequence ID" value="NZ_CP036318.1"/>
</dbReference>
<evidence type="ECO:0000313" key="4">
    <source>
        <dbReference type="Proteomes" id="UP000316770"/>
    </source>
</evidence>
<name>A0A518IWC1_9BACT</name>
<keyword evidence="1" id="KW-0812">Transmembrane</keyword>
<dbReference type="InterPro" id="IPR036465">
    <property type="entry name" value="vWFA_dom_sf"/>
</dbReference>
<dbReference type="Pfam" id="PF07090">
    <property type="entry name" value="GATase1_like"/>
    <property type="match status" value="1"/>
</dbReference>
<sequence length="761" mass="83034">MSSWTTQPIFDSLGLIGLVAILFVLTTLLVVPQSTQLTQRRRRTLIGLRLVAAAVLVLALLRPTHVVTLQQPAAATLAILLDGSRSMTLPAGGTKSRWQSQNEVWQRIAPMLDSGDPTLKTAVYEYSSDLSPLDPATGAVDAFLQAQPDGKQTDLAAALRDTITRAAGSPLAGIVLIGDGTQTADIDIGPQAVAQTLASLEVPLWTVPIGPSQDTSAARDVAIDGMPDQFSVFAKNLFQVTATLSAQGLDNRSIPLRLMLTNAQGETEEIAQREIVAQGGDDDQRIAIELPAPAPGNYRLDLIAEPQDGEILTDNNRQTAFLDVRDGGGRVLYLEGQPRPEQLFLRRSIAASADFELTFEWIERIGDGKNWPVDLGTAFDPDRYDIYILGDLDSQALGEKQLQALRQRIDEGAGLLTLGGFHSFDAGGYGSSPLADVLPVKTSPDRRQAFGQPPDRQLQIEGSVPIQITRPHPINQLVSGGPQQAAWDRLRPLKGANRLLGPKPIPGVEVLLESPSEEPLLVIGDFGNGRCAAFAGDSTWQWWRQGQREAHQRFWRQVLLWLMRRELASPDQIVLQMDRRRFAADIEVQFQASIGGEADDSPERKLTVQVIDADDKAIDVPVAKSDAQAGGATTWTGKLPELPDGMYRLRAVDTTAGSKIEPKELAFQVASIDRELSRPVADIAQMQQLAQVTSEVGGRSIPPDQIESLRELIAQNRQRSVSPVVQQWRLGDEPISGWLTMLIFGGLLTSDWVLRKRWGMV</sequence>
<accession>A0A518IWC1</accession>
<feature type="transmembrane region" description="Helical" evidence="1">
    <location>
        <begin position="12"/>
        <end position="31"/>
    </location>
</feature>
<organism evidence="3 4">
    <name type="scientific">Rosistilla oblonga</name>
    <dbReference type="NCBI Taxonomy" id="2527990"/>
    <lineage>
        <taxon>Bacteria</taxon>
        <taxon>Pseudomonadati</taxon>
        <taxon>Planctomycetota</taxon>
        <taxon>Planctomycetia</taxon>
        <taxon>Pirellulales</taxon>
        <taxon>Pirellulaceae</taxon>
        <taxon>Rosistilla</taxon>
    </lineage>
</organism>
<dbReference type="Proteomes" id="UP000316770">
    <property type="component" value="Chromosome"/>
</dbReference>
<evidence type="ECO:0000313" key="3">
    <source>
        <dbReference type="EMBL" id="QDV57391.1"/>
    </source>
</evidence>
<dbReference type="CDD" id="cd00198">
    <property type="entry name" value="vWFA"/>
    <property type="match status" value="1"/>
</dbReference>
<dbReference type="SUPFAM" id="SSF52317">
    <property type="entry name" value="Class I glutamine amidotransferase-like"/>
    <property type="match status" value="1"/>
</dbReference>
<evidence type="ECO:0000259" key="2">
    <source>
        <dbReference type="Pfam" id="PF07090"/>
    </source>
</evidence>
<gene>
    <name evidence="3" type="ORF">Mal33_34010</name>
</gene>
<keyword evidence="1" id="KW-1133">Transmembrane helix</keyword>
<reference evidence="3 4" key="1">
    <citation type="submission" date="2019-02" db="EMBL/GenBank/DDBJ databases">
        <title>Deep-cultivation of Planctomycetes and their phenomic and genomic characterization uncovers novel biology.</title>
        <authorList>
            <person name="Wiegand S."/>
            <person name="Jogler M."/>
            <person name="Boedeker C."/>
            <person name="Pinto D."/>
            <person name="Vollmers J."/>
            <person name="Rivas-Marin E."/>
            <person name="Kohn T."/>
            <person name="Peeters S.H."/>
            <person name="Heuer A."/>
            <person name="Rast P."/>
            <person name="Oberbeckmann S."/>
            <person name="Bunk B."/>
            <person name="Jeske O."/>
            <person name="Meyerdierks A."/>
            <person name="Storesund J.E."/>
            <person name="Kallscheuer N."/>
            <person name="Luecker S."/>
            <person name="Lage O.M."/>
            <person name="Pohl T."/>
            <person name="Merkel B.J."/>
            <person name="Hornburger P."/>
            <person name="Mueller R.-W."/>
            <person name="Bruemmer F."/>
            <person name="Labrenz M."/>
            <person name="Spormann A.M."/>
            <person name="Op den Camp H."/>
            <person name="Overmann J."/>
            <person name="Amann R."/>
            <person name="Jetten M.S.M."/>
            <person name="Mascher T."/>
            <person name="Medema M.H."/>
            <person name="Devos D.P."/>
            <person name="Kaster A.-K."/>
            <person name="Ovreas L."/>
            <person name="Rohde M."/>
            <person name="Galperin M.Y."/>
            <person name="Jogler C."/>
        </authorList>
    </citation>
    <scope>NUCLEOTIDE SEQUENCE [LARGE SCALE GENOMIC DNA]</scope>
    <source>
        <strain evidence="3 4">Mal33</strain>
    </source>
</reference>
<dbReference type="EMBL" id="CP036318">
    <property type="protein sequence ID" value="QDV57391.1"/>
    <property type="molecule type" value="Genomic_DNA"/>
</dbReference>
<dbReference type="SUPFAM" id="SSF53300">
    <property type="entry name" value="vWA-like"/>
    <property type="match status" value="1"/>
</dbReference>
<proteinExistence type="predicted"/>
<dbReference type="InterPro" id="IPR010768">
    <property type="entry name" value="GATase1-like"/>
</dbReference>
<dbReference type="AlphaFoldDB" id="A0A518IWC1"/>
<dbReference type="PANTHER" id="PTHR37947:SF1">
    <property type="entry name" value="BLL2462 PROTEIN"/>
    <property type="match status" value="1"/>
</dbReference>
<dbReference type="PANTHER" id="PTHR37947">
    <property type="entry name" value="BLL2462 PROTEIN"/>
    <property type="match status" value="1"/>
</dbReference>
<keyword evidence="1" id="KW-0472">Membrane</keyword>
<dbReference type="Gene3D" id="3.40.50.410">
    <property type="entry name" value="von Willebrand factor, type A domain"/>
    <property type="match status" value="1"/>
</dbReference>
<dbReference type="InterPro" id="IPR029062">
    <property type="entry name" value="Class_I_gatase-like"/>
</dbReference>
<keyword evidence="4" id="KW-1185">Reference proteome</keyword>
<feature type="transmembrane region" description="Helical" evidence="1">
    <location>
        <begin position="43"/>
        <end position="61"/>
    </location>
</feature>
<evidence type="ECO:0000256" key="1">
    <source>
        <dbReference type="SAM" id="Phobius"/>
    </source>
</evidence>